<sequence>MEKSKRIIFREVALQRYLQRQEKQVLPRLMIPLVFKFLWVALALLLLGLFLITQEIHALLGG</sequence>
<dbReference type="AlphaFoldDB" id="A0A326UBK7"/>
<keyword evidence="1" id="KW-0472">Membrane</keyword>
<comment type="caution">
    <text evidence="2">The sequence shown here is derived from an EMBL/GenBank/DDBJ whole genome shotgun (WGS) entry which is preliminary data.</text>
</comment>
<evidence type="ECO:0000313" key="2">
    <source>
        <dbReference type="EMBL" id="PZW34480.1"/>
    </source>
</evidence>
<feature type="transmembrane region" description="Helical" evidence="1">
    <location>
        <begin position="29"/>
        <end position="52"/>
    </location>
</feature>
<dbReference type="EMBL" id="QKUF01000002">
    <property type="protein sequence ID" value="PZW34480.1"/>
    <property type="molecule type" value="Genomic_DNA"/>
</dbReference>
<keyword evidence="1" id="KW-0812">Transmembrane</keyword>
<name>A0A326UBK7_THEHA</name>
<gene>
    <name evidence="2" type="ORF">EI42_01317</name>
</gene>
<proteinExistence type="predicted"/>
<accession>A0A326UBK7</accession>
<dbReference type="Proteomes" id="UP000248806">
    <property type="component" value="Unassembled WGS sequence"/>
</dbReference>
<evidence type="ECO:0000313" key="3">
    <source>
        <dbReference type="Proteomes" id="UP000248806"/>
    </source>
</evidence>
<protein>
    <submittedName>
        <fullName evidence="2">Uncharacterized protein</fullName>
    </submittedName>
</protein>
<keyword evidence="3" id="KW-1185">Reference proteome</keyword>
<keyword evidence="1" id="KW-1133">Transmembrane helix</keyword>
<reference evidence="2 3" key="1">
    <citation type="submission" date="2018-06" db="EMBL/GenBank/DDBJ databases">
        <title>Genomic Encyclopedia of Archaeal and Bacterial Type Strains, Phase II (KMG-II): from individual species to whole genera.</title>
        <authorList>
            <person name="Goeker M."/>
        </authorList>
    </citation>
    <scope>NUCLEOTIDE SEQUENCE [LARGE SCALE GENOMIC DNA]</scope>
    <source>
        <strain evidence="2 3">ATCC BAA-1881</strain>
    </source>
</reference>
<organism evidence="2 3">
    <name type="scientific">Thermosporothrix hazakensis</name>
    <dbReference type="NCBI Taxonomy" id="644383"/>
    <lineage>
        <taxon>Bacteria</taxon>
        <taxon>Bacillati</taxon>
        <taxon>Chloroflexota</taxon>
        <taxon>Ktedonobacteria</taxon>
        <taxon>Ktedonobacterales</taxon>
        <taxon>Thermosporotrichaceae</taxon>
        <taxon>Thermosporothrix</taxon>
    </lineage>
</organism>
<dbReference type="RefSeq" id="WP_111320062.1">
    <property type="nucleotide sequence ID" value="NZ_BIFX01000001.1"/>
</dbReference>
<evidence type="ECO:0000256" key="1">
    <source>
        <dbReference type="SAM" id="Phobius"/>
    </source>
</evidence>